<sequence length="92" mass="10643">MFEMIQRLFGKDSTGSKDIAKERLRLVLVHDRANVSPQFMEILKDDMIRVISNYMEINERDMEVNLTNTNSSVALVANIPVNRMKRGAWSQD</sequence>
<dbReference type="OrthoDB" id="9796578at2"/>
<dbReference type="Proteomes" id="UP000198847">
    <property type="component" value="Unassembled WGS sequence"/>
</dbReference>
<dbReference type="SUPFAM" id="SSF55229">
    <property type="entry name" value="Cell division protein MinE topological specificity domain"/>
    <property type="match status" value="1"/>
</dbReference>
<evidence type="ECO:0000256" key="3">
    <source>
        <dbReference type="HAMAP-Rule" id="MF_00262"/>
    </source>
</evidence>
<comment type="similarity">
    <text evidence="1 3">Belongs to the MinE family.</text>
</comment>
<dbReference type="RefSeq" id="WP_091743383.1">
    <property type="nucleotide sequence ID" value="NZ_FODY01000001.1"/>
</dbReference>
<dbReference type="Pfam" id="PF03776">
    <property type="entry name" value="MinE"/>
    <property type="match status" value="1"/>
</dbReference>
<proteinExistence type="inferred from homology"/>
<protein>
    <recommendedName>
        <fullName evidence="3">Cell division topological specificity factor</fullName>
    </recommendedName>
</protein>
<organism evidence="4 5">
    <name type="scientific">Propionispora vibrioides</name>
    <dbReference type="NCBI Taxonomy" id="112903"/>
    <lineage>
        <taxon>Bacteria</taxon>
        <taxon>Bacillati</taxon>
        <taxon>Bacillota</taxon>
        <taxon>Negativicutes</taxon>
        <taxon>Selenomonadales</taxon>
        <taxon>Sporomusaceae</taxon>
        <taxon>Propionispora</taxon>
    </lineage>
</organism>
<evidence type="ECO:0000256" key="1">
    <source>
        <dbReference type="ARBA" id="ARBA00008168"/>
    </source>
</evidence>
<dbReference type="Gene3D" id="3.30.1070.10">
    <property type="entry name" value="Cell division topological specificity factor MinE"/>
    <property type="match status" value="1"/>
</dbReference>
<dbReference type="GO" id="GO:0051301">
    <property type="term" value="P:cell division"/>
    <property type="evidence" value="ECO:0007669"/>
    <property type="project" value="UniProtKB-KW"/>
</dbReference>
<reference evidence="4 5" key="1">
    <citation type="submission" date="2016-10" db="EMBL/GenBank/DDBJ databases">
        <authorList>
            <person name="de Groot N.N."/>
        </authorList>
    </citation>
    <scope>NUCLEOTIDE SEQUENCE [LARGE SCALE GENOMIC DNA]</scope>
    <source>
        <strain evidence="4 5">DSM 13305</strain>
    </source>
</reference>
<evidence type="ECO:0000313" key="5">
    <source>
        <dbReference type="Proteomes" id="UP000198847"/>
    </source>
</evidence>
<name>A0A1H8NCL7_9FIRM</name>
<evidence type="ECO:0000313" key="4">
    <source>
        <dbReference type="EMBL" id="SEO27286.1"/>
    </source>
</evidence>
<gene>
    <name evidence="3" type="primary">minE</name>
    <name evidence="4" type="ORF">SAMN04490178_10143</name>
</gene>
<evidence type="ECO:0000256" key="2">
    <source>
        <dbReference type="ARBA" id="ARBA00025265"/>
    </source>
</evidence>
<dbReference type="STRING" id="112903.SAMN04490178_10143"/>
<keyword evidence="3 4" id="KW-0132">Cell division</keyword>
<dbReference type="GO" id="GO:0032955">
    <property type="term" value="P:regulation of division septum assembly"/>
    <property type="evidence" value="ECO:0007669"/>
    <property type="project" value="InterPro"/>
</dbReference>
<dbReference type="NCBIfam" id="TIGR01215">
    <property type="entry name" value="minE"/>
    <property type="match status" value="1"/>
</dbReference>
<keyword evidence="3" id="KW-0131">Cell cycle</keyword>
<comment type="function">
    <text evidence="2 3">Prevents the cell division inhibition by proteins MinC and MinD at internal division sites while permitting inhibition at polar sites. This ensures cell division at the proper site by restricting the formation of a division septum at the midpoint of the long axis of the cell.</text>
</comment>
<dbReference type="InterPro" id="IPR036707">
    <property type="entry name" value="MinE_sf"/>
</dbReference>
<keyword evidence="5" id="KW-1185">Reference proteome</keyword>
<dbReference type="AlphaFoldDB" id="A0A1H8NCL7"/>
<dbReference type="EMBL" id="FODY01000001">
    <property type="protein sequence ID" value="SEO27286.1"/>
    <property type="molecule type" value="Genomic_DNA"/>
</dbReference>
<accession>A0A1H8NCL7</accession>
<dbReference type="HAMAP" id="MF_00262">
    <property type="entry name" value="MinE"/>
    <property type="match status" value="1"/>
</dbReference>
<dbReference type="InterPro" id="IPR005527">
    <property type="entry name" value="MinE"/>
</dbReference>